<reference evidence="1" key="1">
    <citation type="submission" date="2023-08" db="EMBL/GenBank/DDBJ databases">
        <title>Pelteobagrus vachellii genome.</title>
        <authorList>
            <person name="Liu H."/>
        </authorList>
    </citation>
    <scope>NUCLEOTIDE SEQUENCE</scope>
    <source>
        <strain evidence="1">PRFRI_2022a</strain>
        <tissue evidence="1">Muscle</tissue>
    </source>
</reference>
<dbReference type="AlphaFoldDB" id="A0AA88NQ41"/>
<keyword evidence="2" id="KW-1185">Reference proteome</keyword>
<proteinExistence type="predicted"/>
<evidence type="ECO:0000313" key="1">
    <source>
        <dbReference type="EMBL" id="KAK2864377.1"/>
    </source>
</evidence>
<gene>
    <name evidence="1" type="ORF">Q7C36_003531</name>
</gene>
<accession>A0AA88NQ41</accession>
<evidence type="ECO:0000313" key="2">
    <source>
        <dbReference type="Proteomes" id="UP001187315"/>
    </source>
</evidence>
<sequence>MDSLGSSRVPQENKLTPEGLTDLLTDGIFGFTSHLLKRKWKVIEGSACEESVHYRGLSPMIKLHSDDEIQHSSRPNPEGAGSVTVRELSTRRACQRCHIITNQLNRQALALAKSDSLKVCPSH</sequence>
<comment type="caution">
    <text evidence="1">The sequence shown here is derived from an EMBL/GenBank/DDBJ whole genome shotgun (WGS) entry which is preliminary data.</text>
</comment>
<protein>
    <submittedName>
        <fullName evidence="1">Uncharacterized protein</fullName>
    </submittedName>
</protein>
<dbReference type="EMBL" id="JAVHJS010000003">
    <property type="protein sequence ID" value="KAK2864377.1"/>
    <property type="molecule type" value="Genomic_DNA"/>
</dbReference>
<dbReference type="Proteomes" id="UP001187315">
    <property type="component" value="Unassembled WGS sequence"/>
</dbReference>
<name>A0AA88NQ41_TACVA</name>
<organism evidence="1 2">
    <name type="scientific">Tachysurus vachellii</name>
    <name type="common">Darkbarbel catfish</name>
    <name type="synonym">Pelteobagrus vachellii</name>
    <dbReference type="NCBI Taxonomy" id="175792"/>
    <lineage>
        <taxon>Eukaryota</taxon>
        <taxon>Metazoa</taxon>
        <taxon>Chordata</taxon>
        <taxon>Craniata</taxon>
        <taxon>Vertebrata</taxon>
        <taxon>Euteleostomi</taxon>
        <taxon>Actinopterygii</taxon>
        <taxon>Neopterygii</taxon>
        <taxon>Teleostei</taxon>
        <taxon>Ostariophysi</taxon>
        <taxon>Siluriformes</taxon>
        <taxon>Bagridae</taxon>
        <taxon>Tachysurus</taxon>
    </lineage>
</organism>